<dbReference type="EMBL" id="JAINUG010000049">
    <property type="protein sequence ID" value="KAJ8405313.1"/>
    <property type="molecule type" value="Genomic_DNA"/>
</dbReference>
<accession>A0AAD7WQI8</accession>
<feature type="compositionally biased region" description="Low complexity" evidence="1">
    <location>
        <begin position="501"/>
        <end position="516"/>
    </location>
</feature>
<feature type="compositionally biased region" description="Basic and acidic residues" evidence="1">
    <location>
        <begin position="712"/>
        <end position="729"/>
    </location>
</feature>
<feature type="compositionally biased region" description="Gly residues" evidence="1">
    <location>
        <begin position="296"/>
        <end position="318"/>
    </location>
</feature>
<feature type="compositionally biased region" description="Polar residues" evidence="1">
    <location>
        <begin position="862"/>
        <end position="878"/>
    </location>
</feature>
<protein>
    <recommendedName>
        <fullName evidence="4">Neuron navigator 3</fullName>
    </recommendedName>
</protein>
<feature type="region of interest" description="Disordered" evidence="1">
    <location>
        <begin position="450"/>
        <end position="603"/>
    </location>
</feature>
<dbReference type="Proteomes" id="UP001221898">
    <property type="component" value="Unassembled WGS sequence"/>
</dbReference>
<proteinExistence type="predicted"/>
<reference evidence="2" key="1">
    <citation type="journal article" date="2023" name="Science">
        <title>Genome structures resolve the early diversification of teleost fishes.</title>
        <authorList>
            <person name="Parey E."/>
            <person name="Louis A."/>
            <person name="Montfort J."/>
            <person name="Bouchez O."/>
            <person name="Roques C."/>
            <person name="Iampietro C."/>
            <person name="Lluch J."/>
            <person name="Castinel A."/>
            <person name="Donnadieu C."/>
            <person name="Desvignes T."/>
            <person name="Floi Bucao C."/>
            <person name="Jouanno E."/>
            <person name="Wen M."/>
            <person name="Mejri S."/>
            <person name="Dirks R."/>
            <person name="Jansen H."/>
            <person name="Henkel C."/>
            <person name="Chen W.J."/>
            <person name="Zahm M."/>
            <person name="Cabau C."/>
            <person name="Klopp C."/>
            <person name="Thompson A.W."/>
            <person name="Robinson-Rechavi M."/>
            <person name="Braasch I."/>
            <person name="Lecointre G."/>
            <person name="Bobe J."/>
            <person name="Postlethwait J.H."/>
            <person name="Berthelot C."/>
            <person name="Roest Crollius H."/>
            <person name="Guiguen Y."/>
        </authorList>
    </citation>
    <scope>NUCLEOTIDE SEQUENCE</scope>
    <source>
        <strain evidence="2">NC1722</strain>
    </source>
</reference>
<feature type="region of interest" description="Disordered" evidence="1">
    <location>
        <begin position="791"/>
        <end position="927"/>
    </location>
</feature>
<feature type="region of interest" description="Disordered" evidence="1">
    <location>
        <begin position="256"/>
        <end position="319"/>
    </location>
</feature>
<feature type="compositionally biased region" description="Gly residues" evidence="1">
    <location>
        <begin position="635"/>
        <end position="644"/>
    </location>
</feature>
<dbReference type="PANTHER" id="PTHR12784">
    <property type="entry name" value="STEERIN"/>
    <property type="match status" value="1"/>
</dbReference>
<dbReference type="GO" id="GO:0022008">
    <property type="term" value="P:neurogenesis"/>
    <property type="evidence" value="ECO:0007669"/>
    <property type="project" value="InterPro"/>
</dbReference>
<dbReference type="PANTHER" id="PTHR12784:SF18">
    <property type="entry name" value="NEURON NAVIGATOR 3"/>
    <property type="match status" value="1"/>
</dbReference>
<gene>
    <name evidence="2" type="ORF">AAFF_G00323040</name>
</gene>
<name>A0AAD7WQI8_9TELE</name>
<evidence type="ECO:0000256" key="1">
    <source>
        <dbReference type="SAM" id="MobiDB-lite"/>
    </source>
</evidence>
<feature type="compositionally biased region" description="Polar residues" evidence="1">
    <location>
        <begin position="450"/>
        <end position="459"/>
    </location>
</feature>
<feature type="compositionally biased region" description="Gly residues" evidence="1">
    <location>
        <begin position="116"/>
        <end position="127"/>
    </location>
</feature>
<organism evidence="2 3">
    <name type="scientific">Aldrovandia affinis</name>
    <dbReference type="NCBI Taxonomy" id="143900"/>
    <lineage>
        <taxon>Eukaryota</taxon>
        <taxon>Metazoa</taxon>
        <taxon>Chordata</taxon>
        <taxon>Craniata</taxon>
        <taxon>Vertebrata</taxon>
        <taxon>Euteleostomi</taxon>
        <taxon>Actinopterygii</taxon>
        <taxon>Neopterygii</taxon>
        <taxon>Teleostei</taxon>
        <taxon>Notacanthiformes</taxon>
        <taxon>Halosauridae</taxon>
        <taxon>Aldrovandia</taxon>
    </lineage>
</organism>
<evidence type="ECO:0000313" key="2">
    <source>
        <dbReference type="EMBL" id="KAJ8405313.1"/>
    </source>
</evidence>
<dbReference type="AlphaFoldDB" id="A0AAD7WQI8"/>
<feature type="compositionally biased region" description="Low complexity" evidence="1">
    <location>
        <begin position="824"/>
        <end position="860"/>
    </location>
</feature>
<dbReference type="InterPro" id="IPR039041">
    <property type="entry name" value="Nav/unc-53"/>
</dbReference>
<feature type="region of interest" description="Disordered" evidence="1">
    <location>
        <begin position="114"/>
        <end position="156"/>
    </location>
</feature>
<feature type="compositionally biased region" description="Basic and acidic residues" evidence="1">
    <location>
        <begin position="74"/>
        <end position="83"/>
    </location>
</feature>
<feature type="compositionally biased region" description="Low complexity" evidence="1">
    <location>
        <begin position="696"/>
        <end position="710"/>
    </location>
</feature>
<feature type="compositionally biased region" description="Basic and acidic residues" evidence="1">
    <location>
        <begin position="558"/>
        <end position="571"/>
    </location>
</feature>
<feature type="region of interest" description="Disordered" evidence="1">
    <location>
        <begin position="1"/>
        <end position="31"/>
    </location>
</feature>
<feature type="region of interest" description="Disordered" evidence="1">
    <location>
        <begin position="622"/>
        <end position="771"/>
    </location>
</feature>
<evidence type="ECO:0008006" key="4">
    <source>
        <dbReference type="Google" id="ProtNLM"/>
    </source>
</evidence>
<sequence length="927" mass="95209">MKRGAEFSVFQGGSPSRRVTPPPANLNLRKQKSLTDLALQGEAEWRASALEPGEAGPRWGSPKKAATAAAAAREGAEQDEGGRRGHRVRSLSLSLSRTLSVSEHSLHLGAVRGLGARPGVGRQGGEAGAPDRARGDGAEQGGDGRSGYEARATAPRARHWVEELEEEEEGGCGREGAAHLDQEVILTMLGDLQQALHTHPVREDPEARRMRTVRNIADLRQNLEETMSSLRGTQVTHSALETTFDSTVTTEVNGRAVPGLASRSSPMCWRLGQSPGPRLQASDAPSLPGSYSQPRAGGGSSAGSSSSGGGGGVGGGAGRYSHADSSRLVYTAPLRRAAAGLGQRGAELGEKGGADGGPEAEVGGYLSDGDLLGKNARADDISGGYLTDGGLGLYSRNAGRAPELAASRDVIQRGVNEMQAGADSWDDSSSVSSGLSDTLDNIGTDDLNTPCYSNISASPHKSKHPQPKTDAQQRSGHEVCGWDGAEDLKKGDEGPDGVMDSSSKWKPSPSSSSSSPGQYEDPDRTRQGTGSWRRGMTAQVGITPPRTKGAAGTLKTAGKTDDPKVSEKDWAPSKSSGIQRSPSDAGKSSGDEGGKKAPSATAWAPATTASFGFKKAAGPAGALITAQGPKPPATGKGGAGGGGDGARKTSLDLDGSEPQDDGALQGSRAPPPQYRSLPRPAKSSPGGGAVAGRVGGAPLQLQQRGLQRQRQVGRERGGRRQAQGRREGGLRALQPRHRNPGPSTLTSLRPRSAGCLAPKPAASPAPLARPTRASVPRLWAAPRVADAAAQSRLPLLGDGQPGQCPERGHESLYGRAPDLGTSDAPLGLGQSPSSSPASGLSLASGGRPWPSSLSGSSAGSKDTLSCQSMTSLHTSSESIELGGGYHGSLTGLASGPKVTRTGSVKSTLSEGMPLDRNTLPKKGLRYL</sequence>
<feature type="compositionally biased region" description="Low complexity" evidence="1">
    <location>
        <begin position="756"/>
        <end position="771"/>
    </location>
</feature>
<comment type="caution">
    <text evidence="2">The sequence shown here is derived from an EMBL/GenBank/DDBJ whole genome shotgun (WGS) entry which is preliminary data.</text>
</comment>
<feature type="compositionally biased region" description="Polar residues" evidence="1">
    <location>
        <begin position="573"/>
        <end position="582"/>
    </location>
</feature>
<feature type="compositionally biased region" description="Gly residues" evidence="1">
    <location>
        <begin position="685"/>
        <end position="695"/>
    </location>
</feature>
<keyword evidence="3" id="KW-1185">Reference proteome</keyword>
<feature type="compositionally biased region" description="Polar residues" evidence="1">
    <location>
        <begin position="900"/>
        <end position="909"/>
    </location>
</feature>
<feature type="region of interest" description="Disordered" evidence="1">
    <location>
        <begin position="48"/>
        <end position="89"/>
    </location>
</feature>
<evidence type="ECO:0000313" key="3">
    <source>
        <dbReference type="Proteomes" id="UP001221898"/>
    </source>
</evidence>